<gene>
    <name evidence="1" type="ORF">AVEN_198228_1</name>
</gene>
<evidence type="ECO:0000313" key="1">
    <source>
        <dbReference type="EMBL" id="GBN64437.1"/>
    </source>
</evidence>
<accession>A0A4Y2QM86</accession>
<evidence type="ECO:0000313" key="2">
    <source>
        <dbReference type="Proteomes" id="UP000499080"/>
    </source>
</evidence>
<protein>
    <submittedName>
        <fullName evidence="1">Uncharacterized protein</fullName>
    </submittedName>
</protein>
<dbReference type="AlphaFoldDB" id="A0A4Y2QM86"/>
<proteinExistence type="predicted"/>
<dbReference type="Proteomes" id="UP000499080">
    <property type="component" value="Unassembled WGS sequence"/>
</dbReference>
<organism evidence="1 2">
    <name type="scientific">Araneus ventricosus</name>
    <name type="common">Orbweaver spider</name>
    <name type="synonym">Epeira ventricosa</name>
    <dbReference type="NCBI Taxonomy" id="182803"/>
    <lineage>
        <taxon>Eukaryota</taxon>
        <taxon>Metazoa</taxon>
        <taxon>Ecdysozoa</taxon>
        <taxon>Arthropoda</taxon>
        <taxon>Chelicerata</taxon>
        <taxon>Arachnida</taxon>
        <taxon>Araneae</taxon>
        <taxon>Araneomorphae</taxon>
        <taxon>Entelegynae</taxon>
        <taxon>Araneoidea</taxon>
        <taxon>Araneidae</taxon>
        <taxon>Araneus</taxon>
    </lineage>
</organism>
<keyword evidence="2" id="KW-1185">Reference proteome</keyword>
<comment type="caution">
    <text evidence="1">The sequence shown here is derived from an EMBL/GenBank/DDBJ whole genome shotgun (WGS) entry which is preliminary data.</text>
</comment>
<reference evidence="1 2" key="1">
    <citation type="journal article" date="2019" name="Sci. Rep.">
        <title>Orb-weaving spider Araneus ventricosus genome elucidates the spidroin gene catalogue.</title>
        <authorList>
            <person name="Kono N."/>
            <person name="Nakamura H."/>
            <person name="Ohtoshi R."/>
            <person name="Moran D.A.P."/>
            <person name="Shinohara A."/>
            <person name="Yoshida Y."/>
            <person name="Fujiwara M."/>
            <person name="Mori M."/>
            <person name="Tomita M."/>
            <person name="Arakawa K."/>
        </authorList>
    </citation>
    <scope>NUCLEOTIDE SEQUENCE [LARGE SCALE GENOMIC DNA]</scope>
</reference>
<name>A0A4Y2QM86_ARAVE</name>
<dbReference type="EMBL" id="BGPR01221963">
    <property type="protein sequence ID" value="GBN64437.1"/>
    <property type="molecule type" value="Genomic_DNA"/>
</dbReference>
<sequence length="39" mass="4362">MWSDDKDDTRAGITSPNAMAVRVSLAFTKNNFEHGKPRP</sequence>